<evidence type="ECO:0000256" key="2">
    <source>
        <dbReference type="ARBA" id="ARBA00007853"/>
    </source>
</evidence>
<evidence type="ECO:0000313" key="11">
    <source>
        <dbReference type="RefSeq" id="XP_010245064.1"/>
    </source>
</evidence>
<dbReference type="GO" id="GO:0052543">
    <property type="term" value="P:callose deposition in cell wall"/>
    <property type="evidence" value="ECO:0000318"/>
    <property type="project" value="GO_Central"/>
</dbReference>
<comment type="subcellular location">
    <subcellularLocation>
        <location evidence="1 8">Nucleus</location>
    </subcellularLocation>
</comment>
<dbReference type="KEGG" id="nnu:104588718"/>
<dbReference type="RefSeq" id="XP_010245064.1">
    <property type="nucleotide sequence ID" value="XM_010246762.1"/>
</dbReference>
<protein>
    <recommendedName>
        <fullName evidence="8">Auxin response factor</fullName>
    </recommendedName>
</protein>
<feature type="domain" description="TF-B3" evidence="9">
    <location>
        <begin position="121"/>
        <end position="223"/>
    </location>
</feature>
<evidence type="ECO:0000313" key="10">
    <source>
        <dbReference type="Proteomes" id="UP000189703"/>
    </source>
</evidence>
<dbReference type="InterPro" id="IPR015300">
    <property type="entry name" value="DNA-bd_pseudobarrel_sf"/>
</dbReference>
<dbReference type="Pfam" id="PF02362">
    <property type="entry name" value="B3"/>
    <property type="match status" value="1"/>
</dbReference>
<proteinExistence type="inferred from homology"/>
<dbReference type="GO" id="GO:0005634">
    <property type="term" value="C:nucleus"/>
    <property type="evidence" value="ECO:0000318"/>
    <property type="project" value="GO_Central"/>
</dbReference>
<dbReference type="GO" id="GO:0120195">
    <property type="term" value="P:positive regulation of anther dehiscence"/>
    <property type="evidence" value="ECO:0000318"/>
    <property type="project" value="GO_Central"/>
</dbReference>
<keyword evidence="5 8" id="KW-0804">Transcription</keyword>
<evidence type="ECO:0000256" key="7">
    <source>
        <dbReference type="ARBA" id="ARBA00023294"/>
    </source>
</evidence>
<dbReference type="SUPFAM" id="SSF101936">
    <property type="entry name" value="DNA-binding pseudobarrel domain"/>
    <property type="match status" value="1"/>
</dbReference>
<comment type="function">
    <text evidence="8">Auxin response factors (ARFs) are transcriptional factors that bind specifically to the DNA sequence 5'-TGTCTC-3' found in the auxin-responsive promoter elements (AuxREs).</text>
</comment>
<evidence type="ECO:0000256" key="3">
    <source>
        <dbReference type="ARBA" id="ARBA00023015"/>
    </source>
</evidence>
<keyword evidence="6 8" id="KW-0539">Nucleus</keyword>
<dbReference type="CDD" id="cd10017">
    <property type="entry name" value="B3_DNA"/>
    <property type="match status" value="1"/>
</dbReference>
<dbReference type="Gene3D" id="2.30.30.1040">
    <property type="match status" value="1"/>
</dbReference>
<dbReference type="Gene3D" id="2.40.330.10">
    <property type="entry name" value="DNA-binding pseudobarrel domain"/>
    <property type="match status" value="1"/>
</dbReference>
<dbReference type="PANTHER" id="PTHR31384">
    <property type="entry name" value="AUXIN RESPONSE FACTOR 4-RELATED"/>
    <property type="match status" value="1"/>
</dbReference>
<evidence type="ECO:0000256" key="5">
    <source>
        <dbReference type="ARBA" id="ARBA00023163"/>
    </source>
</evidence>
<dbReference type="SMR" id="A0A1U7ZB88"/>
<gene>
    <name evidence="11" type="primary">LOC104588718</name>
</gene>
<reference evidence="11" key="1">
    <citation type="submission" date="2025-08" db="UniProtKB">
        <authorList>
            <consortium name="RefSeq"/>
        </authorList>
    </citation>
    <scope>IDENTIFICATION</scope>
</reference>
<dbReference type="eggNOG" id="ENOG502QVP0">
    <property type="taxonomic scope" value="Eukaryota"/>
</dbReference>
<dbReference type="GO" id="GO:0010208">
    <property type="term" value="P:pollen wall assembly"/>
    <property type="evidence" value="ECO:0000318"/>
    <property type="project" value="GO_Central"/>
</dbReference>
<dbReference type="InParanoid" id="A0A1U7ZB88"/>
<comment type="subunit">
    <text evidence="8">Homodimers and heterodimers.</text>
</comment>
<keyword evidence="10" id="KW-1185">Reference proteome</keyword>
<dbReference type="SMART" id="SM01019">
    <property type="entry name" value="B3"/>
    <property type="match status" value="1"/>
</dbReference>
<dbReference type="GeneID" id="104588718"/>
<dbReference type="OMA" id="GNMAPKS"/>
<dbReference type="Proteomes" id="UP000189703">
    <property type="component" value="Unplaced"/>
</dbReference>
<name>A0A1U7ZB88_NELNU</name>
<dbReference type="Pfam" id="PF06507">
    <property type="entry name" value="ARF_AD"/>
    <property type="match status" value="1"/>
</dbReference>
<dbReference type="GO" id="GO:0006355">
    <property type="term" value="P:regulation of DNA-templated transcription"/>
    <property type="evidence" value="ECO:0000318"/>
    <property type="project" value="GO_Central"/>
</dbReference>
<dbReference type="AlphaFoldDB" id="A0A1U7ZB88"/>
<evidence type="ECO:0000256" key="4">
    <source>
        <dbReference type="ARBA" id="ARBA00023125"/>
    </source>
</evidence>
<dbReference type="InterPro" id="IPR010525">
    <property type="entry name" value="ARF_dom"/>
</dbReference>
<dbReference type="InterPro" id="IPR044835">
    <property type="entry name" value="ARF_plant"/>
</dbReference>
<dbReference type="GO" id="GO:0048830">
    <property type="term" value="P:adventitious root development"/>
    <property type="evidence" value="ECO:0000318"/>
    <property type="project" value="GO_Central"/>
</dbReference>
<dbReference type="GO" id="GO:0009734">
    <property type="term" value="P:auxin-activated signaling pathway"/>
    <property type="evidence" value="ECO:0007669"/>
    <property type="project" value="UniProtKB-KW"/>
</dbReference>
<dbReference type="GO" id="GO:0000976">
    <property type="term" value="F:transcription cis-regulatory region binding"/>
    <property type="evidence" value="ECO:0000318"/>
    <property type="project" value="GO_Central"/>
</dbReference>
<sequence>MALQRVSELRSLDPYIWKACAGNSVEIPTVGSTVYYFPQGHAEQASSSPDFSSLACVRHMVLCRIVSVMFLANPDTDEVFAKIRLEPLDRSFSGMVRMPPVAAGLSQDGDVEDSEEKILSFSKILTPSDANNGGGFSVPRFCADSIFPPLNYKAEPPVQTITVTDVHGVMWDFRHIYRGTPRRHLLTTGWSKFVNHKKLVAGDSVVFMKNQTGELFVGVRRTARSSGSMDCVRWNYHVGSVASPIVKMEEGFGSGEGFSRSSRGRVPAESVVEAAELAGVNRPFEVVYYPRAGSPDFVVKAEAVEESLNIIWMVGMRVKMAVETEDSSRMTWFQGTVSSVASPDHGPWRGSFWRMLQVNWDEPEVLQNVKRVSPWQVELVAATPPLQTPFPPTKKLRVPQNPELLTDGGALFYPMTGFNSMMGNLSPSLFNCNTFPAGMQGARHDPICVPNLSNFISSNNHQVLCSENICSNNVAPKLSCISTELSIGSSSQSDNSSPHSQNSVHFFGTETFGSRNSNLTTKATVSSFQLFGKIIQTKQPSESGIDDIGCMENDGGKGYNVTEAVANPLVPALSHPYNKLYDGVDIQYQGVSAVEACSL</sequence>
<evidence type="ECO:0000256" key="8">
    <source>
        <dbReference type="RuleBase" id="RU004561"/>
    </source>
</evidence>
<dbReference type="PROSITE" id="PS50863">
    <property type="entry name" value="B3"/>
    <property type="match status" value="1"/>
</dbReference>
<dbReference type="FunFam" id="2.40.330.10:FF:000001">
    <property type="entry name" value="Auxin response factor"/>
    <property type="match status" value="1"/>
</dbReference>
<dbReference type="OrthoDB" id="1414159at2759"/>
<evidence type="ECO:0000256" key="6">
    <source>
        <dbReference type="ARBA" id="ARBA00023242"/>
    </source>
</evidence>
<evidence type="ECO:0000256" key="1">
    <source>
        <dbReference type="ARBA" id="ARBA00004123"/>
    </source>
</evidence>
<keyword evidence="3 8" id="KW-0805">Transcription regulation</keyword>
<dbReference type="InterPro" id="IPR003340">
    <property type="entry name" value="B3_DNA-bd"/>
</dbReference>
<organism evidence="10 11">
    <name type="scientific">Nelumbo nucifera</name>
    <name type="common">Sacred lotus</name>
    <dbReference type="NCBI Taxonomy" id="4432"/>
    <lineage>
        <taxon>Eukaryota</taxon>
        <taxon>Viridiplantae</taxon>
        <taxon>Streptophyta</taxon>
        <taxon>Embryophyta</taxon>
        <taxon>Tracheophyta</taxon>
        <taxon>Spermatophyta</taxon>
        <taxon>Magnoliopsida</taxon>
        <taxon>Proteales</taxon>
        <taxon>Nelumbonaceae</taxon>
        <taxon>Nelumbo</taxon>
    </lineage>
</organism>
<keyword evidence="7 8" id="KW-0927">Auxin signaling pathway</keyword>
<dbReference type="PANTHER" id="PTHR31384:SF94">
    <property type="entry name" value="AUXIN RESPONSE FACTOR 17"/>
    <property type="match status" value="1"/>
</dbReference>
<evidence type="ECO:0000259" key="9">
    <source>
        <dbReference type="PROSITE" id="PS50863"/>
    </source>
</evidence>
<keyword evidence="4 8" id="KW-0238">DNA-binding</keyword>
<comment type="similarity">
    <text evidence="2 8">Belongs to the ARF family.</text>
</comment>
<accession>A0A1U7ZB88</accession>
<dbReference type="FunCoup" id="A0A1U7ZB88">
    <property type="interactions" value="137"/>
</dbReference>